<dbReference type="EMBL" id="JARIHO010000005">
    <property type="protein sequence ID" value="KAJ7360745.1"/>
    <property type="molecule type" value="Genomic_DNA"/>
</dbReference>
<dbReference type="NCBIfam" id="TIGR00231">
    <property type="entry name" value="small_GTP"/>
    <property type="match status" value="1"/>
</dbReference>
<gene>
    <name evidence="6" type="ORF">DFH08DRAFT_910895</name>
</gene>
<dbReference type="PROSITE" id="PS51420">
    <property type="entry name" value="RHO"/>
    <property type="match status" value="1"/>
</dbReference>
<dbReference type="AlphaFoldDB" id="A0AAD7F1D7"/>
<dbReference type="InterPro" id="IPR005225">
    <property type="entry name" value="Small_GTP-bd"/>
</dbReference>
<dbReference type="GO" id="GO:0005525">
    <property type="term" value="F:GTP binding"/>
    <property type="evidence" value="ECO:0007669"/>
    <property type="project" value="UniProtKB-KW"/>
</dbReference>
<dbReference type="FunFam" id="3.40.50.300:FF:002060">
    <property type="entry name" value="Rho family GTPase"/>
    <property type="match status" value="1"/>
</dbReference>
<keyword evidence="7" id="KW-1185">Reference proteome</keyword>
<dbReference type="InterPro" id="IPR003578">
    <property type="entry name" value="Small_GTPase_Rho"/>
</dbReference>
<evidence type="ECO:0000256" key="5">
    <source>
        <dbReference type="ARBA" id="ARBA00023136"/>
    </source>
</evidence>
<keyword evidence="5" id="KW-0472">Membrane</keyword>
<keyword evidence="2" id="KW-0488">Methylation</keyword>
<dbReference type="PROSITE" id="PS51419">
    <property type="entry name" value="RAB"/>
    <property type="match status" value="1"/>
</dbReference>
<dbReference type="GO" id="GO:0007264">
    <property type="term" value="P:small GTPase-mediated signal transduction"/>
    <property type="evidence" value="ECO:0007669"/>
    <property type="project" value="InterPro"/>
</dbReference>
<dbReference type="PROSITE" id="PS51421">
    <property type="entry name" value="RAS"/>
    <property type="match status" value="1"/>
</dbReference>
<evidence type="ECO:0000256" key="3">
    <source>
        <dbReference type="ARBA" id="ARBA00022741"/>
    </source>
</evidence>
<evidence type="ECO:0000256" key="1">
    <source>
        <dbReference type="ARBA" id="ARBA00004370"/>
    </source>
</evidence>
<dbReference type="InterPro" id="IPR001806">
    <property type="entry name" value="Small_GTPase"/>
</dbReference>
<name>A0AAD7F1D7_9AGAR</name>
<keyword evidence="3" id="KW-0547">Nucleotide-binding</keyword>
<dbReference type="Pfam" id="PF00071">
    <property type="entry name" value="Ras"/>
    <property type="match status" value="1"/>
</dbReference>
<dbReference type="SMART" id="SM00174">
    <property type="entry name" value="RHO"/>
    <property type="match status" value="1"/>
</dbReference>
<dbReference type="GO" id="GO:0003924">
    <property type="term" value="F:GTPase activity"/>
    <property type="evidence" value="ECO:0007669"/>
    <property type="project" value="InterPro"/>
</dbReference>
<proteinExistence type="predicted"/>
<dbReference type="Proteomes" id="UP001218218">
    <property type="component" value="Unassembled WGS sequence"/>
</dbReference>
<dbReference type="InterPro" id="IPR027417">
    <property type="entry name" value="P-loop_NTPase"/>
</dbReference>
<evidence type="ECO:0000256" key="2">
    <source>
        <dbReference type="ARBA" id="ARBA00022481"/>
    </source>
</evidence>
<organism evidence="6 7">
    <name type="scientific">Mycena albidolilacea</name>
    <dbReference type="NCBI Taxonomy" id="1033008"/>
    <lineage>
        <taxon>Eukaryota</taxon>
        <taxon>Fungi</taxon>
        <taxon>Dikarya</taxon>
        <taxon>Basidiomycota</taxon>
        <taxon>Agaricomycotina</taxon>
        <taxon>Agaricomycetes</taxon>
        <taxon>Agaricomycetidae</taxon>
        <taxon>Agaricales</taxon>
        <taxon>Marasmiineae</taxon>
        <taxon>Mycenaceae</taxon>
        <taxon>Mycena</taxon>
    </lineage>
</organism>
<dbReference type="PRINTS" id="PR00449">
    <property type="entry name" value="RASTRNSFRMNG"/>
</dbReference>
<dbReference type="PANTHER" id="PTHR24072">
    <property type="entry name" value="RHO FAMILY GTPASE"/>
    <property type="match status" value="1"/>
</dbReference>
<evidence type="ECO:0000313" key="6">
    <source>
        <dbReference type="EMBL" id="KAJ7360745.1"/>
    </source>
</evidence>
<keyword evidence="4" id="KW-0342">GTP-binding</keyword>
<comment type="caution">
    <text evidence="6">The sequence shown here is derived from an EMBL/GenBank/DDBJ whole genome shotgun (WGS) entry which is preliminary data.</text>
</comment>
<dbReference type="SUPFAM" id="SSF52540">
    <property type="entry name" value="P-loop containing nucleoside triphosphate hydrolases"/>
    <property type="match status" value="1"/>
</dbReference>
<protein>
    <submittedName>
        <fullName evidence="6">Ccell division control protein 42</fullName>
    </submittedName>
</protein>
<dbReference type="SMART" id="SM00173">
    <property type="entry name" value="RAS"/>
    <property type="match status" value="1"/>
</dbReference>
<dbReference type="GO" id="GO:0016020">
    <property type="term" value="C:membrane"/>
    <property type="evidence" value="ECO:0007669"/>
    <property type="project" value="UniProtKB-SubCell"/>
</dbReference>
<reference evidence="6" key="1">
    <citation type="submission" date="2023-03" db="EMBL/GenBank/DDBJ databases">
        <title>Massive genome expansion in bonnet fungi (Mycena s.s.) driven by repeated elements and novel gene families across ecological guilds.</title>
        <authorList>
            <consortium name="Lawrence Berkeley National Laboratory"/>
            <person name="Harder C.B."/>
            <person name="Miyauchi S."/>
            <person name="Viragh M."/>
            <person name="Kuo A."/>
            <person name="Thoen E."/>
            <person name="Andreopoulos B."/>
            <person name="Lu D."/>
            <person name="Skrede I."/>
            <person name="Drula E."/>
            <person name="Henrissat B."/>
            <person name="Morin E."/>
            <person name="Kohler A."/>
            <person name="Barry K."/>
            <person name="LaButti K."/>
            <person name="Morin E."/>
            <person name="Salamov A."/>
            <person name="Lipzen A."/>
            <person name="Mereny Z."/>
            <person name="Hegedus B."/>
            <person name="Baldrian P."/>
            <person name="Stursova M."/>
            <person name="Weitz H."/>
            <person name="Taylor A."/>
            <person name="Grigoriev I.V."/>
            <person name="Nagy L.G."/>
            <person name="Martin F."/>
            <person name="Kauserud H."/>
        </authorList>
    </citation>
    <scope>NUCLEOTIDE SEQUENCE</scope>
    <source>
        <strain evidence="6">CBHHK002</strain>
    </source>
</reference>
<dbReference type="Gene3D" id="3.40.50.300">
    <property type="entry name" value="P-loop containing nucleotide triphosphate hydrolases"/>
    <property type="match status" value="1"/>
</dbReference>
<comment type="subcellular location">
    <subcellularLocation>
        <location evidence="1">Membrane</location>
    </subcellularLocation>
</comment>
<evidence type="ECO:0000313" key="7">
    <source>
        <dbReference type="Proteomes" id="UP001218218"/>
    </source>
</evidence>
<sequence>MSRNTVKCMLVGDSTVGKTCLLTSYTCKEFPTRYIPRAFGGHAETVMVGDVPYTLGVSDTIGPLPGSGTIEYDRVRPLSYAHSDVFLICFSVGIPGSFESVREKWFPEPQRHCPSVPCIVAATQVDLRDDKTGGSAITTAQGERLARELKAAAYVECSTKTREGVQRTFDAVVAASVKYQQGPLVERKKEKCIVV</sequence>
<dbReference type="SMART" id="SM00175">
    <property type="entry name" value="RAB"/>
    <property type="match status" value="1"/>
</dbReference>
<accession>A0AAD7F1D7</accession>
<evidence type="ECO:0000256" key="4">
    <source>
        <dbReference type="ARBA" id="ARBA00023134"/>
    </source>
</evidence>